<dbReference type="Gene3D" id="2.30.29.30">
    <property type="entry name" value="Pleckstrin-homology domain (PH domain)/Phosphotyrosine-binding domain (PTB)"/>
    <property type="match status" value="1"/>
</dbReference>
<evidence type="ECO:0000313" key="7">
    <source>
        <dbReference type="Proteomes" id="UP000091956"/>
    </source>
</evidence>
<proteinExistence type="inferred from homology"/>
<keyword evidence="3" id="KW-0963">Cytoplasm</keyword>
<dbReference type="RefSeq" id="XP_018133210.1">
    <property type="nucleotide sequence ID" value="XM_018272369.2"/>
</dbReference>
<keyword evidence="4" id="KW-0507">mRNA processing</keyword>
<evidence type="ECO:0000313" key="6">
    <source>
        <dbReference type="EMBL" id="OBT99477.1"/>
    </source>
</evidence>
<gene>
    <name evidence="6" type="ORF">VE01_02865</name>
</gene>
<dbReference type="GeneID" id="28836251"/>
<dbReference type="AlphaFoldDB" id="A0A1B8GUH0"/>
<evidence type="ECO:0000256" key="2">
    <source>
        <dbReference type="ARBA" id="ARBA00008778"/>
    </source>
</evidence>
<feature type="region of interest" description="Disordered" evidence="5">
    <location>
        <begin position="1"/>
        <end position="41"/>
    </location>
</feature>
<dbReference type="OrthoDB" id="255837at2759"/>
<dbReference type="GO" id="GO:0031087">
    <property type="term" value="P:deadenylation-independent decapping of nuclear-transcribed mRNA"/>
    <property type="evidence" value="ECO:0007669"/>
    <property type="project" value="TreeGrafter"/>
</dbReference>
<dbReference type="Pfam" id="PF06058">
    <property type="entry name" value="DCP1"/>
    <property type="match status" value="1"/>
</dbReference>
<dbReference type="GO" id="GO:0006397">
    <property type="term" value="P:mRNA processing"/>
    <property type="evidence" value="ECO:0007669"/>
    <property type="project" value="UniProtKB-KW"/>
</dbReference>
<reference evidence="7" key="2">
    <citation type="journal article" date="2018" name="Nat. Commun.">
        <title>Extreme sensitivity to ultraviolet light in the fungal pathogen causing white-nose syndrome of bats.</title>
        <authorList>
            <person name="Palmer J.M."/>
            <person name="Drees K.P."/>
            <person name="Foster J.T."/>
            <person name="Lindner D.L."/>
        </authorList>
    </citation>
    <scope>NUCLEOTIDE SEQUENCE [LARGE SCALE GENOMIC DNA]</scope>
    <source>
        <strain evidence="7">UAMH 10579</strain>
    </source>
</reference>
<dbReference type="GO" id="GO:0003729">
    <property type="term" value="F:mRNA binding"/>
    <property type="evidence" value="ECO:0007669"/>
    <property type="project" value="TreeGrafter"/>
</dbReference>
<name>A0A1B8GUH0_9PEZI</name>
<comment type="similarity">
    <text evidence="2">Belongs to the DCP1 family.</text>
</comment>
<dbReference type="CDD" id="cd13182">
    <property type="entry name" value="EVH1-like_Dcp1"/>
    <property type="match status" value="1"/>
</dbReference>
<dbReference type="STRING" id="342668.A0A1B8GUH0"/>
<dbReference type="GO" id="GO:0008047">
    <property type="term" value="F:enzyme activator activity"/>
    <property type="evidence" value="ECO:0007669"/>
    <property type="project" value="InterPro"/>
</dbReference>
<dbReference type="InterPro" id="IPR011993">
    <property type="entry name" value="PH-like_dom_sf"/>
</dbReference>
<dbReference type="Proteomes" id="UP000091956">
    <property type="component" value="Unassembled WGS sequence"/>
</dbReference>
<reference evidence="6 7" key="1">
    <citation type="submission" date="2016-03" db="EMBL/GenBank/DDBJ databases">
        <title>Comparative genomics of Pseudogymnoascus destructans, the fungus causing white-nose syndrome of bats.</title>
        <authorList>
            <person name="Palmer J.M."/>
            <person name="Drees K.P."/>
            <person name="Foster J.T."/>
            <person name="Lindner D.L."/>
        </authorList>
    </citation>
    <scope>NUCLEOTIDE SEQUENCE [LARGE SCALE GENOMIC DNA]</scope>
    <source>
        <strain evidence="6 7">UAMH 10579</strain>
    </source>
</reference>
<dbReference type="GO" id="GO:0000290">
    <property type="term" value="P:deadenylation-dependent decapping of nuclear-transcribed mRNA"/>
    <property type="evidence" value="ECO:0007669"/>
    <property type="project" value="InterPro"/>
</dbReference>
<evidence type="ECO:0000256" key="5">
    <source>
        <dbReference type="SAM" id="MobiDB-lite"/>
    </source>
</evidence>
<evidence type="ECO:0000256" key="3">
    <source>
        <dbReference type="ARBA" id="ARBA00022490"/>
    </source>
</evidence>
<comment type="subcellular location">
    <subcellularLocation>
        <location evidence="1">Cytoplasm</location>
    </subcellularLocation>
</comment>
<dbReference type="PANTHER" id="PTHR16290:SF0">
    <property type="entry name" value="DECAPPING PROTEIN 1, ISOFORM A"/>
    <property type="match status" value="1"/>
</dbReference>
<organism evidence="6 7">
    <name type="scientific">Pseudogymnoascus verrucosus</name>
    <dbReference type="NCBI Taxonomy" id="342668"/>
    <lineage>
        <taxon>Eukaryota</taxon>
        <taxon>Fungi</taxon>
        <taxon>Dikarya</taxon>
        <taxon>Ascomycota</taxon>
        <taxon>Pezizomycotina</taxon>
        <taxon>Leotiomycetes</taxon>
        <taxon>Thelebolales</taxon>
        <taxon>Thelebolaceae</taxon>
        <taxon>Pseudogymnoascus</taxon>
    </lineage>
</organism>
<dbReference type="SUPFAM" id="SSF50729">
    <property type="entry name" value="PH domain-like"/>
    <property type="match status" value="1"/>
</dbReference>
<dbReference type="GO" id="GO:0000932">
    <property type="term" value="C:P-body"/>
    <property type="evidence" value="ECO:0007669"/>
    <property type="project" value="TreeGrafter"/>
</dbReference>
<dbReference type="PANTHER" id="PTHR16290">
    <property type="entry name" value="TRANSCRIPTION FACTOR SMIF DECAPPING ENZYME DCP1"/>
    <property type="match status" value="1"/>
</dbReference>
<keyword evidence="7" id="KW-1185">Reference proteome</keyword>
<evidence type="ECO:0000256" key="4">
    <source>
        <dbReference type="ARBA" id="ARBA00022664"/>
    </source>
</evidence>
<sequence>MPAPNRPKQHARRQNPPNPHQASDNDSDMPPHLPPPTRTNTDLNLSVLRRYFPSTRTILSIAANAVVYTFSASTGQWEKSGIEGALFVCETEEGFVVVVLNRHGLENLVLDVREVRDVEVTSEFLILRVPGEGEGEKVMGLWIHGDRDDTREKNAGTILQCWEKVRGVGVE</sequence>
<dbReference type="InterPro" id="IPR010334">
    <property type="entry name" value="Dcp1"/>
</dbReference>
<dbReference type="EMBL" id="KV460212">
    <property type="protein sequence ID" value="OBT99477.1"/>
    <property type="molecule type" value="Genomic_DNA"/>
</dbReference>
<protein>
    <submittedName>
        <fullName evidence="6">Uncharacterized protein</fullName>
    </submittedName>
</protein>
<accession>A0A1B8GUH0</accession>
<evidence type="ECO:0000256" key="1">
    <source>
        <dbReference type="ARBA" id="ARBA00004496"/>
    </source>
</evidence>